<dbReference type="SUPFAM" id="SSF109854">
    <property type="entry name" value="DinB/YfiT-like putative metalloenzymes"/>
    <property type="match status" value="1"/>
</dbReference>
<name>A0ABV9N189_9FLAO</name>
<gene>
    <name evidence="2" type="ORF">ACFO5O_01795</name>
</gene>
<keyword evidence="3" id="KW-1185">Reference proteome</keyword>
<comment type="caution">
    <text evidence="2">The sequence shown here is derived from an EMBL/GenBank/DDBJ whole genome shotgun (WGS) entry which is preliminary data.</text>
</comment>
<dbReference type="Pfam" id="PF12867">
    <property type="entry name" value="DinB_2"/>
    <property type="match status" value="1"/>
</dbReference>
<accession>A0ABV9N189</accession>
<protein>
    <submittedName>
        <fullName evidence="2">DinB family protein</fullName>
    </submittedName>
</protein>
<evidence type="ECO:0000313" key="2">
    <source>
        <dbReference type="EMBL" id="MFC4721039.1"/>
    </source>
</evidence>
<dbReference type="RefSeq" id="WP_387960358.1">
    <property type="nucleotide sequence ID" value="NZ_JBHSGP010000004.1"/>
</dbReference>
<dbReference type="Gene3D" id="1.20.120.450">
    <property type="entry name" value="dinb family like domain"/>
    <property type="match status" value="1"/>
</dbReference>
<sequence>MNTVIEQLQTNKGVFNALLRTQPEAIYLWKKQSEDWCLLEILCHLYDEERDDFRFRIHWALSKPDELPPSIDPIAWAADHKYMEQDYSEMLAKFIEERERSLIWLRSLKDVNWNNSFEHPKLGRLSAHYLLNNWLAHDYLHIKQIIKLKYDYLEQHSGDPLSYAGTWLN</sequence>
<dbReference type="EMBL" id="JBHSGP010000004">
    <property type="protein sequence ID" value="MFC4721039.1"/>
    <property type="molecule type" value="Genomic_DNA"/>
</dbReference>
<organism evidence="2 3">
    <name type="scientific">Geojedonia litorea</name>
    <dbReference type="NCBI Taxonomy" id="1268269"/>
    <lineage>
        <taxon>Bacteria</taxon>
        <taxon>Pseudomonadati</taxon>
        <taxon>Bacteroidota</taxon>
        <taxon>Flavobacteriia</taxon>
        <taxon>Flavobacteriales</taxon>
        <taxon>Flavobacteriaceae</taxon>
        <taxon>Geojedonia</taxon>
    </lineage>
</organism>
<dbReference type="InterPro" id="IPR024775">
    <property type="entry name" value="DinB-like"/>
</dbReference>
<feature type="domain" description="DinB-like" evidence="1">
    <location>
        <begin position="7"/>
        <end position="145"/>
    </location>
</feature>
<evidence type="ECO:0000259" key="1">
    <source>
        <dbReference type="Pfam" id="PF12867"/>
    </source>
</evidence>
<dbReference type="InterPro" id="IPR034660">
    <property type="entry name" value="DinB/YfiT-like"/>
</dbReference>
<proteinExistence type="predicted"/>
<evidence type="ECO:0000313" key="3">
    <source>
        <dbReference type="Proteomes" id="UP001595953"/>
    </source>
</evidence>
<reference evidence="3" key="1">
    <citation type="journal article" date="2019" name="Int. J. Syst. Evol. Microbiol.">
        <title>The Global Catalogue of Microorganisms (GCM) 10K type strain sequencing project: providing services to taxonomists for standard genome sequencing and annotation.</title>
        <authorList>
            <consortium name="The Broad Institute Genomics Platform"/>
            <consortium name="The Broad Institute Genome Sequencing Center for Infectious Disease"/>
            <person name="Wu L."/>
            <person name="Ma J."/>
        </authorList>
    </citation>
    <scope>NUCLEOTIDE SEQUENCE [LARGE SCALE GENOMIC DNA]</scope>
    <source>
        <strain evidence="3">CCUG 63682</strain>
    </source>
</reference>
<dbReference type="Proteomes" id="UP001595953">
    <property type="component" value="Unassembled WGS sequence"/>
</dbReference>